<gene>
    <name evidence="4" type="ORF">IED13_18090</name>
</gene>
<dbReference type="Proteomes" id="UP000619295">
    <property type="component" value="Unassembled WGS sequence"/>
</dbReference>
<evidence type="ECO:0000259" key="2">
    <source>
        <dbReference type="Pfam" id="PF03435"/>
    </source>
</evidence>
<dbReference type="Gene3D" id="3.40.50.720">
    <property type="entry name" value="NAD(P)-binding Rossmann-like Domain"/>
    <property type="match status" value="1"/>
</dbReference>
<comment type="caution">
    <text evidence="4">The sequence shown here is derived from an EMBL/GenBank/DDBJ whole genome shotgun (WGS) entry which is preliminary data.</text>
</comment>
<dbReference type="AlphaFoldDB" id="A0A927EB56"/>
<evidence type="ECO:0000313" key="4">
    <source>
        <dbReference type="EMBL" id="MBD3847614.1"/>
    </source>
</evidence>
<protein>
    <submittedName>
        <fullName evidence="4">Saccharopine dehydrogenase NADP-binding domain-containing protein</fullName>
    </submittedName>
</protein>
<dbReference type="InterPro" id="IPR005097">
    <property type="entry name" value="Sacchrp_dh_NADP-bd"/>
</dbReference>
<organism evidence="4 5">
    <name type="scientific">Bosea spartocytisi</name>
    <dbReference type="NCBI Taxonomy" id="2773451"/>
    <lineage>
        <taxon>Bacteria</taxon>
        <taxon>Pseudomonadati</taxon>
        <taxon>Pseudomonadota</taxon>
        <taxon>Alphaproteobacteria</taxon>
        <taxon>Hyphomicrobiales</taxon>
        <taxon>Boseaceae</taxon>
        <taxon>Bosea</taxon>
    </lineage>
</organism>
<dbReference type="Pfam" id="PF03435">
    <property type="entry name" value="Sacchrp_dh_NADP"/>
    <property type="match status" value="1"/>
</dbReference>
<dbReference type="Gene3D" id="3.30.360.10">
    <property type="entry name" value="Dihydrodipicolinate Reductase, domain 2"/>
    <property type="match status" value="1"/>
</dbReference>
<evidence type="ECO:0000256" key="1">
    <source>
        <dbReference type="ARBA" id="ARBA00023002"/>
    </source>
</evidence>
<dbReference type="InterPro" id="IPR051168">
    <property type="entry name" value="AASS"/>
</dbReference>
<dbReference type="SUPFAM" id="SSF51735">
    <property type="entry name" value="NAD(P)-binding Rossmann-fold domains"/>
    <property type="match status" value="1"/>
</dbReference>
<evidence type="ECO:0000259" key="3">
    <source>
        <dbReference type="Pfam" id="PF16653"/>
    </source>
</evidence>
<feature type="domain" description="Saccharopine dehydrogenase NADP binding" evidence="2">
    <location>
        <begin position="8"/>
        <end position="107"/>
    </location>
</feature>
<dbReference type="Pfam" id="PF16653">
    <property type="entry name" value="Sacchrp_dh_C"/>
    <property type="match status" value="1"/>
</dbReference>
<feature type="domain" description="Saccharopine dehydrogenase-like C-terminal" evidence="3">
    <location>
        <begin position="124"/>
        <end position="341"/>
    </location>
</feature>
<proteinExistence type="predicted"/>
<keyword evidence="1" id="KW-0560">Oxidoreductase</keyword>
<dbReference type="GO" id="GO:0016491">
    <property type="term" value="F:oxidoreductase activity"/>
    <property type="evidence" value="ECO:0007669"/>
    <property type="project" value="UniProtKB-KW"/>
</dbReference>
<name>A0A927EB56_9HYPH</name>
<dbReference type="InterPro" id="IPR036291">
    <property type="entry name" value="NAD(P)-bd_dom_sf"/>
</dbReference>
<dbReference type="EMBL" id="JACXWY010000012">
    <property type="protein sequence ID" value="MBD3847614.1"/>
    <property type="molecule type" value="Genomic_DNA"/>
</dbReference>
<evidence type="ECO:0000313" key="5">
    <source>
        <dbReference type="Proteomes" id="UP000619295"/>
    </source>
</evidence>
<dbReference type="SUPFAM" id="SSF55347">
    <property type="entry name" value="Glyceraldehyde-3-phosphate dehydrogenase-like, C-terminal domain"/>
    <property type="match status" value="1"/>
</dbReference>
<dbReference type="PANTHER" id="PTHR11133">
    <property type="entry name" value="SACCHAROPINE DEHYDROGENASE"/>
    <property type="match status" value="1"/>
</dbReference>
<dbReference type="PANTHER" id="PTHR11133:SF22">
    <property type="entry name" value="ALPHA-AMINOADIPIC SEMIALDEHYDE SYNTHASE, MITOCHONDRIAL"/>
    <property type="match status" value="1"/>
</dbReference>
<accession>A0A927EB56</accession>
<dbReference type="RefSeq" id="WP_191124993.1">
    <property type="nucleotide sequence ID" value="NZ_JACXWY010000012.1"/>
</dbReference>
<sequence>MTFQKQRIAVLGAGQIGAIIAGMLAEQGHEVTLADASKAQLAHAAGKRFGTAVVDAADLGALSAFLRDRDIVVSACPYFLNKGIAKVAAETKTHYFDLTEDVATTAYVKELGRSADVALVPQCGLAPGFICILGADMAARFDSVRTIKMRVGALPLYPTNALRYNVTWSVDGLINEYCNPCEIVFDGQSTLVPALEGIEGVMIDGVAYEAFNTSGGLGTLTETLAGKVRNMSYKTLRYPGHAEIMKLLLRDLDLADDRETMRRILSHSAPFTRKDVVVIFVTGVGERAGRLEEESVVLRYDGNDELGAIQLTTAAGCVAMIELFLAGKLPAKGFVRQEDAALADFLATKAGTRLVREARGADASGLKLAPAIKNAA</sequence>
<dbReference type="InterPro" id="IPR032095">
    <property type="entry name" value="Sacchrp_dh-like_C"/>
</dbReference>
<keyword evidence="5" id="KW-1185">Reference proteome</keyword>
<reference evidence="4" key="1">
    <citation type="submission" date="2020-09" db="EMBL/GenBank/DDBJ databases">
        <title>Bosea spartocytisi sp. nov. a root nodule endophyte of Spartocytisus supranubius in the high mountain ecosystem fo the Teide National Park (Canary Islands, Spain).</title>
        <authorList>
            <person name="Pulido-Suarez L."/>
            <person name="Peix A."/>
            <person name="Igual J.M."/>
            <person name="Socas-Perez N."/>
            <person name="Velazquez E."/>
            <person name="Flores-Felix J.D."/>
            <person name="Leon-Barrios M."/>
        </authorList>
    </citation>
    <scope>NUCLEOTIDE SEQUENCE</scope>
    <source>
        <strain evidence="4">SSUT16</strain>
    </source>
</reference>